<dbReference type="Gene3D" id="3.30.390.10">
    <property type="entry name" value="Enolase-like, N-terminal domain"/>
    <property type="match status" value="1"/>
</dbReference>
<keyword evidence="4 5" id="KW-0413">Isomerase</keyword>
<comment type="cofactor">
    <cofactor evidence="5">
        <name>Mg(2+)</name>
        <dbReference type="ChEBI" id="CHEBI:18420"/>
    </cofactor>
    <text evidence="5">Binds 1 Mg(2+) ion per subunit.</text>
</comment>
<accession>A0ABV7D5W5</accession>
<keyword evidence="8" id="KW-1185">Reference proteome</keyword>
<keyword evidence="3 5" id="KW-0460">Magnesium</keyword>
<dbReference type="CDD" id="cd03319">
    <property type="entry name" value="L-Ala-DL-Glu_epimerase"/>
    <property type="match status" value="1"/>
</dbReference>
<dbReference type="InterPro" id="IPR029017">
    <property type="entry name" value="Enolase-like_N"/>
</dbReference>
<dbReference type="InterPro" id="IPR036849">
    <property type="entry name" value="Enolase-like_C_sf"/>
</dbReference>
<evidence type="ECO:0000259" key="6">
    <source>
        <dbReference type="SMART" id="SM00922"/>
    </source>
</evidence>
<evidence type="ECO:0000256" key="2">
    <source>
        <dbReference type="ARBA" id="ARBA00022723"/>
    </source>
</evidence>
<dbReference type="InterPro" id="IPR018110">
    <property type="entry name" value="Mandel_Rmase/mucon_lact_enz_CS"/>
</dbReference>
<dbReference type="Gene3D" id="3.20.20.120">
    <property type="entry name" value="Enolase-like C-terminal domain"/>
    <property type="match status" value="1"/>
</dbReference>
<dbReference type="RefSeq" id="WP_194214006.1">
    <property type="nucleotide sequence ID" value="NZ_CP061205.1"/>
</dbReference>
<proteinExistence type="inferred from homology"/>
<comment type="caution">
    <text evidence="7">The sequence shown here is derived from an EMBL/GenBank/DDBJ whole genome shotgun (WGS) entry which is preliminary data.</text>
</comment>
<dbReference type="PANTHER" id="PTHR48080:SF3">
    <property type="entry name" value="ENOLASE SUPERFAMILY MEMBER DDB_G0284701"/>
    <property type="match status" value="1"/>
</dbReference>
<evidence type="ECO:0000256" key="5">
    <source>
        <dbReference type="RuleBase" id="RU366006"/>
    </source>
</evidence>
<dbReference type="SUPFAM" id="SSF51604">
    <property type="entry name" value="Enolase C-terminal domain-like"/>
    <property type="match status" value="1"/>
</dbReference>
<dbReference type="SUPFAM" id="SSF54826">
    <property type="entry name" value="Enolase N-terminal domain-like"/>
    <property type="match status" value="1"/>
</dbReference>
<dbReference type="Proteomes" id="UP001595444">
    <property type="component" value="Unassembled WGS sequence"/>
</dbReference>
<dbReference type="Pfam" id="PF02746">
    <property type="entry name" value="MR_MLE_N"/>
    <property type="match status" value="1"/>
</dbReference>
<comment type="similarity">
    <text evidence="1 5">Belongs to the mandelate racemase/muconate lactonizing enzyme family.</text>
</comment>
<dbReference type="EC" id="5.1.1.-" evidence="5"/>
<name>A0ABV7D5W5_9PROT</name>
<dbReference type="Pfam" id="PF13378">
    <property type="entry name" value="MR_MLE_C"/>
    <property type="match status" value="1"/>
</dbReference>
<dbReference type="InterPro" id="IPR034603">
    <property type="entry name" value="Dipeptide_epimerase"/>
</dbReference>
<feature type="domain" description="Mandelate racemase/muconate lactonizing enzyme C-terminal" evidence="6">
    <location>
        <begin position="128"/>
        <end position="219"/>
    </location>
</feature>
<dbReference type="InterPro" id="IPR013342">
    <property type="entry name" value="Mandelate_racemase_C"/>
</dbReference>
<dbReference type="PROSITE" id="PS00909">
    <property type="entry name" value="MR_MLE_2"/>
    <property type="match status" value="1"/>
</dbReference>
<protein>
    <recommendedName>
        <fullName evidence="5">Dipeptide epimerase</fullName>
        <ecNumber evidence="5">5.1.1.-</ecNumber>
    </recommendedName>
</protein>
<evidence type="ECO:0000256" key="4">
    <source>
        <dbReference type="ARBA" id="ARBA00023235"/>
    </source>
</evidence>
<keyword evidence="2 5" id="KW-0479">Metal-binding</keyword>
<gene>
    <name evidence="7" type="ORF">ACFOKA_10465</name>
</gene>
<evidence type="ECO:0000256" key="1">
    <source>
        <dbReference type="ARBA" id="ARBA00008031"/>
    </source>
</evidence>
<dbReference type="InterPro" id="IPR013341">
    <property type="entry name" value="Mandelate_racemase_N_dom"/>
</dbReference>
<dbReference type="PANTHER" id="PTHR48080">
    <property type="entry name" value="D-GALACTONATE DEHYDRATASE-RELATED"/>
    <property type="match status" value="1"/>
</dbReference>
<evidence type="ECO:0000313" key="7">
    <source>
        <dbReference type="EMBL" id="MFC3052327.1"/>
    </source>
</evidence>
<evidence type="ECO:0000313" key="8">
    <source>
        <dbReference type="Proteomes" id="UP001595444"/>
    </source>
</evidence>
<sequence length="325" mass="34964">MKIKIERIPFPFRFAFTITGYTFTVADTVRVTLCDGVFQGRGEGVGVYYTDDMPDGMTAQLANIADKIGPKTTRADIQDFLPAGGARNALDCAMWDLEAKRAGKSIWGLLGVTPHILTSVATLGIDGPKEMAAAAVGLAKYPNLKVKLSGDDPVTRLAAVRAARPEAKLIIDVNQGWSFDELKEYAPVMKKLGVAMIEQPLPRGADEDLEDYISDVPLGADESCLSLAEYETAARRYDVINIKLDKCGGLTEGLELVKLAKRDGKGLMVGNMSGSSLSMAPAYVLGQYCQFVDIDGPVFLTKDIDNALEYGDGGVVGLPTKDLWG</sequence>
<dbReference type="SMART" id="SM00922">
    <property type="entry name" value="MR_MLE"/>
    <property type="match status" value="1"/>
</dbReference>
<evidence type="ECO:0000256" key="3">
    <source>
        <dbReference type="ARBA" id="ARBA00022842"/>
    </source>
</evidence>
<dbReference type="InterPro" id="IPR029065">
    <property type="entry name" value="Enolase_C-like"/>
</dbReference>
<dbReference type="EMBL" id="JBHRSL010000010">
    <property type="protein sequence ID" value="MFC3052327.1"/>
    <property type="molecule type" value="Genomic_DNA"/>
</dbReference>
<organism evidence="7 8">
    <name type="scientific">Kordiimonas pumila</name>
    <dbReference type="NCBI Taxonomy" id="2161677"/>
    <lineage>
        <taxon>Bacteria</taxon>
        <taxon>Pseudomonadati</taxon>
        <taxon>Pseudomonadota</taxon>
        <taxon>Alphaproteobacteria</taxon>
        <taxon>Kordiimonadales</taxon>
        <taxon>Kordiimonadaceae</taxon>
        <taxon>Kordiimonas</taxon>
    </lineage>
</organism>
<dbReference type="InterPro" id="IPR034593">
    <property type="entry name" value="DgoD-like"/>
</dbReference>
<reference evidence="8" key="1">
    <citation type="journal article" date="2019" name="Int. J. Syst. Evol. Microbiol.">
        <title>The Global Catalogue of Microorganisms (GCM) 10K type strain sequencing project: providing services to taxonomists for standard genome sequencing and annotation.</title>
        <authorList>
            <consortium name="The Broad Institute Genomics Platform"/>
            <consortium name="The Broad Institute Genome Sequencing Center for Infectious Disease"/>
            <person name="Wu L."/>
            <person name="Ma J."/>
        </authorList>
    </citation>
    <scope>NUCLEOTIDE SEQUENCE [LARGE SCALE GENOMIC DNA]</scope>
    <source>
        <strain evidence="8">KCTC 62164</strain>
    </source>
</reference>